<gene>
    <name evidence="1" type="ORF">OVA965_LOCUS8585</name>
    <name evidence="2" type="ORF">TMI583_LOCUS8581</name>
</gene>
<name>A0A8S2D581_9BILA</name>
<accession>A0A8S2D581</accession>
<organism evidence="1 3">
    <name type="scientific">Didymodactylos carnosus</name>
    <dbReference type="NCBI Taxonomy" id="1234261"/>
    <lineage>
        <taxon>Eukaryota</taxon>
        <taxon>Metazoa</taxon>
        <taxon>Spiralia</taxon>
        <taxon>Gnathifera</taxon>
        <taxon>Rotifera</taxon>
        <taxon>Eurotatoria</taxon>
        <taxon>Bdelloidea</taxon>
        <taxon>Philodinida</taxon>
        <taxon>Philodinidae</taxon>
        <taxon>Didymodactylos</taxon>
    </lineage>
</organism>
<dbReference type="Proteomes" id="UP000682733">
    <property type="component" value="Unassembled WGS sequence"/>
</dbReference>
<feature type="non-terminal residue" evidence="1">
    <location>
        <position position="1"/>
    </location>
</feature>
<reference evidence="1" key="1">
    <citation type="submission" date="2021-02" db="EMBL/GenBank/DDBJ databases">
        <authorList>
            <person name="Nowell W R."/>
        </authorList>
    </citation>
    <scope>NUCLEOTIDE SEQUENCE</scope>
</reference>
<evidence type="ECO:0000313" key="3">
    <source>
        <dbReference type="Proteomes" id="UP000677228"/>
    </source>
</evidence>
<dbReference type="Proteomes" id="UP000677228">
    <property type="component" value="Unassembled WGS sequence"/>
</dbReference>
<dbReference type="EMBL" id="CAJNOK010002921">
    <property type="protein sequence ID" value="CAF0880319.1"/>
    <property type="molecule type" value="Genomic_DNA"/>
</dbReference>
<dbReference type="AlphaFoldDB" id="A0A8S2D581"/>
<comment type="caution">
    <text evidence="1">The sequence shown here is derived from an EMBL/GenBank/DDBJ whole genome shotgun (WGS) entry which is preliminary data.</text>
</comment>
<evidence type="ECO:0000313" key="1">
    <source>
        <dbReference type="EMBL" id="CAF0880319.1"/>
    </source>
</evidence>
<proteinExistence type="predicted"/>
<sequence>TWVPKPKPNSLVGFGFVTYLDTTQGNVLLSAKFTNYAYKIMDDMPPLGKSPHFSLLPSFNDICVERKSSEFKTIWDFAHCDIVKFHEALAKIPDDFEPTLDCEAVVTRWQSHVEKFLKAYIPFKKLPLY</sequence>
<protein>
    <submittedName>
        <fullName evidence="1">Uncharacterized protein</fullName>
    </submittedName>
</protein>
<dbReference type="EMBL" id="CAJOBA010002922">
    <property type="protein sequence ID" value="CAF3664092.1"/>
    <property type="molecule type" value="Genomic_DNA"/>
</dbReference>
<evidence type="ECO:0000313" key="2">
    <source>
        <dbReference type="EMBL" id="CAF3664092.1"/>
    </source>
</evidence>